<organism evidence="3 4">
    <name type="scientific">Streptomyces albidoflavus</name>
    <dbReference type="NCBI Taxonomy" id="1886"/>
    <lineage>
        <taxon>Bacteria</taxon>
        <taxon>Bacillati</taxon>
        <taxon>Actinomycetota</taxon>
        <taxon>Actinomycetes</taxon>
        <taxon>Kitasatosporales</taxon>
        <taxon>Streptomycetaceae</taxon>
        <taxon>Streptomyces</taxon>
        <taxon>Streptomyces albidoflavus group</taxon>
    </lineage>
</organism>
<dbReference type="PANTHER" id="PTHR37507:SF2">
    <property type="entry name" value="SPORULATION PROTEIN YDCC"/>
    <property type="match status" value="1"/>
</dbReference>
<keyword evidence="2" id="KW-1133">Transmembrane helix</keyword>
<feature type="compositionally biased region" description="Basic and acidic residues" evidence="1">
    <location>
        <begin position="171"/>
        <end position="190"/>
    </location>
</feature>
<keyword evidence="3" id="KW-0449">Lipoprotein</keyword>
<feature type="region of interest" description="Disordered" evidence="1">
    <location>
        <begin position="169"/>
        <end position="190"/>
    </location>
</feature>
<feature type="compositionally biased region" description="Polar residues" evidence="1">
    <location>
        <begin position="1"/>
        <end position="11"/>
    </location>
</feature>
<keyword evidence="2" id="KW-0472">Membrane</keyword>
<keyword evidence="4" id="KW-1185">Reference proteome</keyword>
<dbReference type="InterPro" id="IPR052944">
    <property type="entry name" value="Sporulation_related"/>
</dbReference>
<sequence>MAPNDSATTTPAPDAKRRPGRLAARYGVPVAVIGVAAATIGLVPALAAGGDPDLPEVTAQELVEKIAASETDQFSGTVKVSVDLGLPSFGGLDLSELAGSLGGEGKDGKGGSTATPEEKLTSLASGTHTLRVAGDGPDRQKLTFVDGADEYSLIRDGDQVWAYDGSTGEALHTKDAGPKGDRPADDHVSDMSPKELATKALDAADETTRVTVDGTTTVAGRDAYRLALTPKDSGSTVKAVRIAVDAETGTPLKFTVAPSDGGKAIVDAGFSKIDFARPSTGTFAPPKDAKITESKELAPGDAAPGRDAKGDAHAKAPKAPKDAEAAKGAEEALNSLPAPLAALASTEGTEIHGKGWASVAELTFPKGQGLPSTASGADAPAGLSLDSLGKKVKGDFGTGTLFSTRVVNALLTEDGRAFVGAVTAEKLVEVAGK</sequence>
<dbReference type="SUPFAM" id="SSF89392">
    <property type="entry name" value="Prokaryotic lipoproteins and lipoprotein localization factors"/>
    <property type="match status" value="1"/>
</dbReference>
<evidence type="ECO:0000256" key="1">
    <source>
        <dbReference type="SAM" id="MobiDB-lite"/>
    </source>
</evidence>
<feature type="transmembrane region" description="Helical" evidence="2">
    <location>
        <begin position="26"/>
        <end position="47"/>
    </location>
</feature>
<evidence type="ECO:0000313" key="4">
    <source>
        <dbReference type="Proteomes" id="UP000318052"/>
    </source>
</evidence>
<dbReference type="Proteomes" id="UP000318052">
    <property type="component" value="Unassembled WGS sequence"/>
</dbReference>
<gene>
    <name evidence="3" type="ORF">FRZ02_31365</name>
</gene>
<accession>A0ABY3GQS1</accession>
<dbReference type="InterPro" id="IPR029046">
    <property type="entry name" value="LolA/LolB/LppX"/>
</dbReference>
<dbReference type="RefSeq" id="WP_146583379.1">
    <property type="nucleotide sequence ID" value="NZ_VOGX01000092.1"/>
</dbReference>
<dbReference type="PANTHER" id="PTHR37507">
    <property type="entry name" value="SPORULATION PROTEIN YDCC"/>
    <property type="match status" value="1"/>
</dbReference>
<feature type="region of interest" description="Disordered" evidence="1">
    <location>
        <begin position="1"/>
        <end position="20"/>
    </location>
</feature>
<reference evidence="4" key="1">
    <citation type="journal article" date="2019" name="Microbiol. Resour. Announc.">
        <title>Draft Genomic Sequences of Streptomyces misionensis and Streptomyces albidoflavus, bacteria applied for phytopathogen biocontrol.</title>
        <authorList>
            <person name="Pylro V."/>
            <person name="Dias A."/>
            <person name="Andreote F."/>
            <person name="Varani A."/>
            <person name="Andreote C."/>
            <person name="Bernardo E."/>
            <person name="Martins T."/>
        </authorList>
    </citation>
    <scope>NUCLEOTIDE SEQUENCE [LARGE SCALE GENOMIC DNA]</scope>
    <source>
        <strain evidence="4">77</strain>
    </source>
</reference>
<dbReference type="Gene3D" id="2.50.20.10">
    <property type="entry name" value="Lipoprotein localisation LolA/LolB/LppX"/>
    <property type="match status" value="1"/>
</dbReference>
<comment type="caution">
    <text evidence="3">The sequence shown here is derived from an EMBL/GenBank/DDBJ whole genome shotgun (WGS) entry which is preliminary data.</text>
</comment>
<name>A0ABY3GQS1_9ACTN</name>
<proteinExistence type="predicted"/>
<keyword evidence="2" id="KW-0812">Transmembrane</keyword>
<dbReference type="EMBL" id="VOGX01000092">
    <property type="protein sequence ID" value="TWV16291.1"/>
    <property type="molecule type" value="Genomic_DNA"/>
</dbReference>
<feature type="region of interest" description="Disordered" evidence="1">
    <location>
        <begin position="293"/>
        <end position="329"/>
    </location>
</feature>
<evidence type="ECO:0000256" key="2">
    <source>
        <dbReference type="SAM" id="Phobius"/>
    </source>
</evidence>
<evidence type="ECO:0000313" key="3">
    <source>
        <dbReference type="EMBL" id="TWV16291.1"/>
    </source>
</evidence>
<protein>
    <submittedName>
        <fullName evidence="3">Outer membrane lipoprotein carrier protein LolA</fullName>
    </submittedName>
</protein>